<sequence>MTVSRVGIFWRIGATGAAPELLVDCVPVAHAESYGDFLTHGGHYEFWCALSRLSASELRQRNVPDVVLWSEYEEWPRGRVVFHVPSDRFIIYADRKLQGSATIDRIVQRFRLTRDRVDILGDPHYISLR</sequence>
<keyword evidence="2" id="KW-1185">Reference proteome</keyword>
<comment type="caution">
    <text evidence="1">The sequence shown here is derived from an EMBL/GenBank/DDBJ whole genome shotgun (WGS) entry which is preliminary data.</text>
</comment>
<gene>
    <name evidence="1" type="ORF">OL599_15235</name>
</gene>
<reference evidence="1" key="1">
    <citation type="submission" date="2022-09" db="EMBL/GenBank/DDBJ databases">
        <title>Rhodovastum sp. nov. RN2-1 isolated from soil in Seongnam, South Korea.</title>
        <authorList>
            <person name="Le N.T."/>
        </authorList>
    </citation>
    <scope>NUCLEOTIDE SEQUENCE</scope>
    <source>
        <strain evidence="1">RN2-1</strain>
    </source>
</reference>
<accession>A0AA41YNS9</accession>
<proteinExistence type="predicted"/>
<protein>
    <submittedName>
        <fullName evidence="1">Uncharacterized protein</fullName>
    </submittedName>
</protein>
<dbReference type="EMBL" id="JAPDNT010000013">
    <property type="protein sequence ID" value="MCW3475931.1"/>
    <property type="molecule type" value="Genomic_DNA"/>
</dbReference>
<evidence type="ECO:0000313" key="2">
    <source>
        <dbReference type="Proteomes" id="UP001165679"/>
    </source>
</evidence>
<dbReference type="Proteomes" id="UP001165679">
    <property type="component" value="Unassembled WGS sequence"/>
</dbReference>
<dbReference type="AlphaFoldDB" id="A0AA41YNS9"/>
<reference evidence="1" key="2">
    <citation type="submission" date="2022-10" db="EMBL/GenBank/DDBJ databases">
        <authorList>
            <person name="Trinh H.N."/>
        </authorList>
    </citation>
    <scope>NUCLEOTIDE SEQUENCE</scope>
    <source>
        <strain evidence="1">RN2-1</strain>
    </source>
</reference>
<evidence type="ECO:0000313" key="1">
    <source>
        <dbReference type="EMBL" id="MCW3475931.1"/>
    </source>
</evidence>
<organism evidence="1 2">
    <name type="scientific">Limobrevibacterium gyesilva</name>
    <dbReference type="NCBI Taxonomy" id="2991712"/>
    <lineage>
        <taxon>Bacteria</taxon>
        <taxon>Pseudomonadati</taxon>
        <taxon>Pseudomonadota</taxon>
        <taxon>Alphaproteobacteria</taxon>
        <taxon>Acetobacterales</taxon>
        <taxon>Acetobacteraceae</taxon>
        <taxon>Limobrevibacterium</taxon>
    </lineage>
</organism>
<name>A0AA41YNS9_9PROT</name>
<dbReference type="RefSeq" id="WP_264714662.1">
    <property type="nucleotide sequence ID" value="NZ_JAPDNT010000013.1"/>
</dbReference>